<dbReference type="AlphaFoldDB" id="A0AAD9J3Q0"/>
<proteinExistence type="predicted"/>
<gene>
    <name evidence="2" type="ORF">LSH36_657g00010</name>
</gene>
<dbReference type="Proteomes" id="UP001208570">
    <property type="component" value="Unassembled WGS sequence"/>
</dbReference>
<feature type="region of interest" description="Disordered" evidence="1">
    <location>
        <begin position="1"/>
        <end position="23"/>
    </location>
</feature>
<name>A0AAD9J3Q0_9ANNE</name>
<sequence>MPRFNTHTHIHTHTHTHTHTHLKRSHLNIYTNTARHTWPNGSTPGHTKRVRLWNVSVLNSSKHQTDVLTKTLTYYINERLI</sequence>
<keyword evidence="3" id="KW-1185">Reference proteome</keyword>
<evidence type="ECO:0000313" key="3">
    <source>
        <dbReference type="Proteomes" id="UP001208570"/>
    </source>
</evidence>
<reference evidence="2" key="1">
    <citation type="journal article" date="2023" name="Mol. Biol. Evol.">
        <title>Third-Generation Sequencing Reveals the Adaptive Role of the Epigenome in Three Deep-Sea Polychaetes.</title>
        <authorList>
            <person name="Perez M."/>
            <person name="Aroh O."/>
            <person name="Sun Y."/>
            <person name="Lan Y."/>
            <person name="Juniper S.K."/>
            <person name="Young C.R."/>
            <person name="Angers B."/>
            <person name="Qian P.Y."/>
        </authorList>
    </citation>
    <scope>NUCLEOTIDE SEQUENCE</scope>
    <source>
        <strain evidence="2">P08H-3</strain>
    </source>
</reference>
<protein>
    <submittedName>
        <fullName evidence="2">Uncharacterized protein</fullName>
    </submittedName>
</protein>
<evidence type="ECO:0000313" key="2">
    <source>
        <dbReference type="EMBL" id="KAK2145788.1"/>
    </source>
</evidence>
<evidence type="ECO:0000256" key="1">
    <source>
        <dbReference type="SAM" id="MobiDB-lite"/>
    </source>
</evidence>
<dbReference type="EMBL" id="JAODUP010000657">
    <property type="protein sequence ID" value="KAK2145788.1"/>
    <property type="molecule type" value="Genomic_DNA"/>
</dbReference>
<accession>A0AAD9J3Q0</accession>
<comment type="caution">
    <text evidence="2">The sequence shown here is derived from an EMBL/GenBank/DDBJ whole genome shotgun (WGS) entry which is preliminary data.</text>
</comment>
<organism evidence="2 3">
    <name type="scientific">Paralvinella palmiformis</name>
    <dbReference type="NCBI Taxonomy" id="53620"/>
    <lineage>
        <taxon>Eukaryota</taxon>
        <taxon>Metazoa</taxon>
        <taxon>Spiralia</taxon>
        <taxon>Lophotrochozoa</taxon>
        <taxon>Annelida</taxon>
        <taxon>Polychaeta</taxon>
        <taxon>Sedentaria</taxon>
        <taxon>Canalipalpata</taxon>
        <taxon>Terebellida</taxon>
        <taxon>Terebelliformia</taxon>
        <taxon>Alvinellidae</taxon>
        <taxon>Paralvinella</taxon>
    </lineage>
</organism>